<sequence length="129" mass="15706">MNSLTINDKLSNLEFRILQVDQSDEFDGGFHFISYLTISEENLHIEIKEIELNLRFFKDWLGFIYSTLKKELVSLDGRFRLIINNEHNHLTMKFIYVEIEEEIYKELHLYNEEITSFRNKLKKFIDFYK</sequence>
<dbReference type="Proteomes" id="UP000075430">
    <property type="component" value="Unassembled WGS sequence"/>
</dbReference>
<reference evidence="2" key="1">
    <citation type="submission" date="2016-02" db="EMBL/GenBank/DDBJ databases">
        <authorList>
            <person name="Dunlap C."/>
        </authorList>
    </citation>
    <scope>NUCLEOTIDE SEQUENCE [LARGE SCALE GENOMIC DNA]</scope>
    <source>
        <strain evidence="2">NRRL B-41092</strain>
    </source>
</reference>
<name>A0A150F2C4_9BACI</name>
<dbReference type="EMBL" id="LSBA01000039">
    <property type="protein sequence ID" value="KXZ13076.1"/>
    <property type="molecule type" value="Genomic_DNA"/>
</dbReference>
<comment type="caution">
    <text evidence="1">The sequence shown here is derived from an EMBL/GenBank/DDBJ whole genome shotgun (WGS) entry which is preliminary data.</text>
</comment>
<dbReference type="OrthoDB" id="9975932at2"/>
<accession>A0A150F2C4</accession>
<organism evidence="1 2">
    <name type="scientific">Bacillus nakamurai</name>
    <dbReference type="NCBI Taxonomy" id="1793963"/>
    <lineage>
        <taxon>Bacteria</taxon>
        <taxon>Bacillati</taxon>
        <taxon>Bacillota</taxon>
        <taxon>Bacilli</taxon>
        <taxon>Bacillales</taxon>
        <taxon>Bacillaceae</taxon>
        <taxon>Bacillus</taxon>
    </lineage>
</organism>
<dbReference type="AlphaFoldDB" id="A0A150F2C4"/>
<dbReference type="STRING" id="1793963.AXI58_05190"/>
<evidence type="ECO:0000313" key="1">
    <source>
        <dbReference type="EMBL" id="KXZ13076.1"/>
    </source>
</evidence>
<proteinExistence type="predicted"/>
<gene>
    <name evidence="1" type="ORF">AXI58_05190</name>
</gene>
<dbReference type="RefSeq" id="WP_061523305.1">
    <property type="nucleotide sequence ID" value="NZ_JARLZY010000012.1"/>
</dbReference>
<protein>
    <submittedName>
        <fullName evidence="1">Uncharacterized protein</fullName>
    </submittedName>
</protein>
<keyword evidence="2" id="KW-1185">Reference proteome</keyword>
<evidence type="ECO:0000313" key="2">
    <source>
        <dbReference type="Proteomes" id="UP000075430"/>
    </source>
</evidence>